<dbReference type="InterPro" id="IPR001492">
    <property type="entry name" value="Flagellin"/>
</dbReference>
<dbReference type="EMBL" id="VOHE01000006">
    <property type="protein sequence ID" value="TWT18039.1"/>
    <property type="molecule type" value="Genomic_DNA"/>
</dbReference>
<dbReference type="SUPFAM" id="SSF64518">
    <property type="entry name" value="Phase 1 flagellin"/>
    <property type="match status" value="1"/>
</dbReference>
<evidence type="ECO:0000256" key="3">
    <source>
        <dbReference type="ARBA" id="ARBA00005709"/>
    </source>
</evidence>
<dbReference type="NCBIfam" id="TIGR02550">
    <property type="entry name" value="flagell_flgL"/>
    <property type="match status" value="1"/>
</dbReference>
<evidence type="ECO:0000256" key="2">
    <source>
        <dbReference type="ARBA" id="ARBA00004613"/>
    </source>
</evidence>
<reference evidence="8 9" key="1">
    <citation type="submission" date="2019-07" db="EMBL/GenBank/DDBJ databases">
        <title>Luteimonas sp. YD-1 nov., isolated from acidic soil.</title>
        <authorList>
            <person name="Zhou J."/>
        </authorList>
    </citation>
    <scope>NUCLEOTIDE SEQUENCE [LARGE SCALE GENOMIC DNA]</scope>
    <source>
        <strain evidence="8 9">YD-1</strain>
    </source>
</reference>
<keyword evidence="9" id="KW-1185">Reference proteome</keyword>
<dbReference type="PANTHER" id="PTHR42792">
    <property type="entry name" value="FLAGELLIN"/>
    <property type="match status" value="1"/>
</dbReference>
<keyword evidence="8" id="KW-0966">Cell projection</keyword>
<feature type="domain" description="Flagellin C-terminal" evidence="7">
    <location>
        <begin position="322"/>
        <end position="394"/>
    </location>
</feature>
<accession>A0A5C5TWU6</accession>
<organism evidence="8 9">
    <name type="scientific">Luteimonas wenzhouensis</name>
    <dbReference type="NCBI Taxonomy" id="2599615"/>
    <lineage>
        <taxon>Bacteria</taxon>
        <taxon>Pseudomonadati</taxon>
        <taxon>Pseudomonadota</taxon>
        <taxon>Gammaproteobacteria</taxon>
        <taxon>Lysobacterales</taxon>
        <taxon>Lysobacteraceae</taxon>
        <taxon>Luteimonas</taxon>
    </lineage>
</organism>
<feature type="domain" description="Flagellin N-terminal" evidence="6">
    <location>
        <begin position="7"/>
        <end position="142"/>
    </location>
</feature>
<dbReference type="Pfam" id="PF00669">
    <property type="entry name" value="Flagellin_N"/>
    <property type="match status" value="1"/>
</dbReference>
<dbReference type="OrthoDB" id="9768249at2"/>
<keyword evidence="8" id="KW-0282">Flagellum</keyword>
<keyword evidence="4" id="KW-0964">Secreted</keyword>
<dbReference type="Proteomes" id="UP000315949">
    <property type="component" value="Unassembled WGS sequence"/>
</dbReference>
<evidence type="ECO:0000259" key="7">
    <source>
        <dbReference type="Pfam" id="PF00700"/>
    </source>
</evidence>
<dbReference type="Pfam" id="PF00700">
    <property type="entry name" value="Flagellin_C"/>
    <property type="match status" value="1"/>
</dbReference>
<evidence type="ECO:0000313" key="8">
    <source>
        <dbReference type="EMBL" id="TWT18039.1"/>
    </source>
</evidence>
<dbReference type="InterPro" id="IPR001029">
    <property type="entry name" value="Flagellin_N"/>
</dbReference>
<dbReference type="InterPro" id="IPR046358">
    <property type="entry name" value="Flagellin_C"/>
</dbReference>
<dbReference type="GO" id="GO:0005576">
    <property type="term" value="C:extracellular region"/>
    <property type="evidence" value="ECO:0007669"/>
    <property type="project" value="UniProtKB-SubCell"/>
</dbReference>
<dbReference type="GO" id="GO:0005198">
    <property type="term" value="F:structural molecule activity"/>
    <property type="evidence" value="ECO:0007669"/>
    <property type="project" value="InterPro"/>
</dbReference>
<dbReference type="PRINTS" id="PR00207">
    <property type="entry name" value="FLAGELLIN"/>
</dbReference>
<keyword evidence="8" id="KW-0969">Cilium</keyword>
<gene>
    <name evidence="8" type="primary">flgL</name>
    <name evidence="8" type="ORF">FQY79_12085</name>
</gene>
<evidence type="ECO:0000256" key="5">
    <source>
        <dbReference type="ARBA" id="ARBA00023143"/>
    </source>
</evidence>
<dbReference type="RefSeq" id="WP_146313154.1">
    <property type="nucleotide sequence ID" value="NZ_VOHE01000006.1"/>
</dbReference>
<dbReference type="GO" id="GO:0009424">
    <property type="term" value="C:bacterial-type flagellum hook"/>
    <property type="evidence" value="ECO:0007669"/>
    <property type="project" value="InterPro"/>
</dbReference>
<dbReference type="InterPro" id="IPR013384">
    <property type="entry name" value="Flagell_FlgL"/>
</dbReference>
<evidence type="ECO:0000313" key="9">
    <source>
        <dbReference type="Proteomes" id="UP000315949"/>
    </source>
</evidence>
<dbReference type="AlphaFoldDB" id="A0A5C5TWU6"/>
<comment type="subcellular location">
    <subcellularLocation>
        <location evidence="1">Bacterial flagellum</location>
    </subcellularLocation>
    <subcellularLocation>
        <location evidence="2">Secreted</location>
    </subcellularLocation>
</comment>
<evidence type="ECO:0000256" key="1">
    <source>
        <dbReference type="ARBA" id="ARBA00004365"/>
    </source>
</evidence>
<evidence type="ECO:0000256" key="4">
    <source>
        <dbReference type="ARBA" id="ARBA00022525"/>
    </source>
</evidence>
<dbReference type="PANTHER" id="PTHR42792:SF1">
    <property type="entry name" value="FLAGELLAR HOOK-ASSOCIATED PROTEIN 3"/>
    <property type="match status" value="1"/>
</dbReference>
<comment type="caution">
    <text evidence="8">The sequence shown here is derived from an EMBL/GenBank/DDBJ whole genome shotgun (WGS) entry which is preliminary data.</text>
</comment>
<comment type="similarity">
    <text evidence="3">Belongs to the bacterial flagellin family.</text>
</comment>
<proteinExistence type="inferred from homology"/>
<dbReference type="Gene3D" id="1.20.1330.10">
    <property type="entry name" value="f41 fragment of flagellin, N-terminal domain"/>
    <property type="match status" value="2"/>
</dbReference>
<protein>
    <submittedName>
        <fullName evidence="8">Flagellar hook-associated protein 3</fullName>
    </submittedName>
</protein>
<dbReference type="GO" id="GO:0071973">
    <property type="term" value="P:bacterial-type flagellum-dependent cell motility"/>
    <property type="evidence" value="ECO:0007669"/>
    <property type="project" value="InterPro"/>
</dbReference>
<keyword evidence="5" id="KW-0975">Bacterial flagellum</keyword>
<sequence length="400" mass="42147">MTVLRMSTAGLYNQGLQGLLQQQQRLARVQQELVGQNKLLRGADNPSGMARAQQMDHLLASLQQQDRNATLVEHRLRSQENALADVGTQLDRARQLAVQANSPALSDSDRASIAAELRAVRDELLAIANRDDGNGRRLFAGTRDGVIPFADNGGVVSYAGDDGRNSLEISPDHWVVDGEPGSEVFLRVRTGDGIVRGSAAAGNTGTGVLQSSGVVDHAAWTGQSLRVEFTAADAWRVLDGDGNELATGSYTEGATITAGGMQLKISGAPAAGDSFRVEPAPVRDVFATLQGLADALEAPAADPAARAWRANQVGAALGDLATAQDHMLSLRAATGSRLSALDNAADARSATDLTLQESLSELRDVDVAEASTRLALHLAAIEAAQKTMLRVQGLSLFDRM</sequence>
<name>A0A5C5TWU6_9GAMM</name>
<evidence type="ECO:0000259" key="6">
    <source>
        <dbReference type="Pfam" id="PF00669"/>
    </source>
</evidence>